<dbReference type="Gene3D" id="1.10.10.10">
    <property type="entry name" value="Winged helix-like DNA-binding domain superfamily/Winged helix DNA-binding domain"/>
    <property type="match status" value="1"/>
</dbReference>
<dbReference type="PROSITE" id="PS50043">
    <property type="entry name" value="HTH_LUXR_2"/>
    <property type="match status" value="1"/>
</dbReference>
<dbReference type="Pfam" id="PF00196">
    <property type="entry name" value="GerE"/>
    <property type="match status" value="1"/>
</dbReference>
<keyword evidence="6" id="KW-1185">Reference proteome</keyword>
<organism evidence="5 6">
    <name type="scientific">Rheinheimera aquimaris</name>
    <dbReference type="NCBI Taxonomy" id="412437"/>
    <lineage>
        <taxon>Bacteria</taxon>
        <taxon>Pseudomonadati</taxon>
        <taxon>Pseudomonadota</taxon>
        <taxon>Gammaproteobacteria</taxon>
        <taxon>Chromatiales</taxon>
        <taxon>Chromatiaceae</taxon>
        <taxon>Rheinheimera</taxon>
    </lineage>
</organism>
<dbReference type="SUPFAM" id="SSF46894">
    <property type="entry name" value="C-terminal effector domain of the bipartite response regulators"/>
    <property type="match status" value="1"/>
</dbReference>
<dbReference type="InterPro" id="IPR000792">
    <property type="entry name" value="Tscrpt_reg_LuxR_C"/>
</dbReference>
<evidence type="ECO:0000313" key="5">
    <source>
        <dbReference type="EMBL" id="GAA0544759.1"/>
    </source>
</evidence>
<dbReference type="SMART" id="SM00421">
    <property type="entry name" value="HTH_LUXR"/>
    <property type="match status" value="1"/>
</dbReference>
<dbReference type="CDD" id="cd06170">
    <property type="entry name" value="LuxR_C_like"/>
    <property type="match status" value="1"/>
</dbReference>
<dbReference type="PANTHER" id="PTHR44688:SF16">
    <property type="entry name" value="DNA-BINDING TRANSCRIPTIONAL ACTIVATOR DEVR_DOSR"/>
    <property type="match status" value="1"/>
</dbReference>
<evidence type="ECO:0000256" key="3">
    <source>
        <dbReference type="ARBA" id="ARBA00023163"/>
    </source>
</evidence>
<feature type="domain" description="HTH luxR-type" evidence="4">
    <location>
        <begin position="146"/>
        <end position="211"/>
    </location>
</feature>
<dbReference type="PRINTS" id="PR00038">
    <property type="entry name" value="HTHLUXR"/>
</dbReference>
<evidence type="ECO:0000313" key="6">
    <source>
        <dbReference type="Proteomes" id="UP001501169"/>
    </source>
</evidence>
<keyword evidence="2" id="KW-0238">DNA-binding</keyword>
<keyword evidence="1" id="KW-0805">Transcription regulation</keyword>
<dbReference type="PANTHER" id="PTHR44688">
    <property type="entry name" value="DNA-BINDING TRANSCRIPTIONAL ACTIVATOR DEVR_DOSR"/>
    <property type="match status" value="1"/>
</dbReference>
<name>A0ABN1DKA3_9GAMM</name>
<comment type="caution">
    <text evidence="5">The sequence shown here is derived from an EMBL/GenBank/DDBJ whole genome shotgun (WGS) entry which is preliminary data.</text>
</comment>
<keyword evidence="3" id="KW-0804">Transcription</keyword>
<dbReference type="InterPro" id="IPR036388">
    <property type="entry name" value="WH-like_DNA-bd_sf"/>
</dbReference>
<reference evidence="5 6" key="1">
    <citation type="journal article" date="2019" name="Int. J. Syst. Evol. Microbiol.">
        <title>The Global Catalogue of Microorganisms (GCM) 10K type strain sequencing project: providing services to taxonomists for standard genome sequencing and annotation.</title>
        <authorList>
            <consortium name="The Broad Institute Genomics Platform"/>
            <consortium name="The Broad Institute Genome Sequencing Center for Infectious Disease"/>
            <person name="Wu L."/>
            <person name="Ma J."/>
        </authorList>
    </citation>
    <scope>NUCLEOTIDE SEQUENCE [LARGE SCALE GENOMIC DNA]</scope>
    <source>
        <strain evidence="5 6">JCM 14331</strain>
    </source>
</reference>
<dbReference type="RefSeq" id="WP_319004163.1">
    <property type="nucleotide sequence ID" value="NZ_BAAAEO010000002.1"/>
</dbReference>
<protein>
    <recommendedName>
        <fullName evidence="4">HTH luxR-type domain-containing protein</fullName>
    </recommendedName>
</protein>
<dbReference type="Proteomes" id="UP001501169">
    <property type="component" value="Unassembled WGS sequence"/>
</dbReference>
<sequence>MSQLEPLVNELRAMTSLDELPDFFMNIQQQYNYEYCSLVLWRADSRKDVISTKTSDEFESAISHVALRQFCQKRYTPALCTELMQEVVPIPDALVVPLRGHGVEVAALIIGLQPEQLTMAQQIAWYWSIVANYLFEAIHRFTSRNSIEDAFSLTCREQACLNWAAKGKTSWEISQILSISERTVNFHLGNCIRKTNSSNRQQAISKCVAGGHIHI</sequence>
<gene>
    <name evidence="5" type="ORF">GCM10009098_10360</name>
</gene>
<dbReference type="EMBL" id="BAAAEO010000002">
    <property type="protein sequence ID" value="GAA0544759.1"/>
    <property type="molecule type" value="Genomic_DNA"/>
</dbReference>
<dbReference type="InterPro" id="IPR016032">
    <property type="entry name" value="Sig_transdc_resp-reg_C-effctor"/>
</dbReference>
<accession>A0ABN1DKA3</accession>
<evidence type="ECO:0000256" key="2">
    <source>
        <dbReference type="ARBA" id="ARBA00023125"/>
    </source>
</evidence>
<evidence type="ECO:0000259" key="4">
    <source>
        <dbReference type="PROSITE" id="PS50043"/>
    </source>
</evidence>
<evidence type="ECO:0000256" key="1">
    <source>
        <dbReference type="ARBA" id="ARBA00023015"/>
    </source>
</evidence>
<proteinExistence type="predicted"/>